<keyword evidence="2" id="KW-0677">Repeat</keyword>
<evidence type="ECO:0000313" key="12">
    <source>
        <dbReference type="EMBL" id="GFH53222.1"/>
    </source>
</evidence>
<dbReference type="Proteomes" id="UP001054902">
    <property type="component" value="Unassembled WGS sequence"/>
</dbReference>
<evidence type="ECO:0000256" key="8">
    <source>
        <dbReference type="SAM" id="Coils"/>
    </source>
</evidence>
<comment type="subcellular location">
    <subcellularLocation>
        <location evidence="7">Endomembrane system</location>
        <topology evidence="7">Single-pass type I membrane protein</topology>
    </subcellularLocation>
</comment>
<proteinExistence type="predicted"/>
<keyword evidence="6" id="KW-0325">Glycoprotein</keyword>
<evidence type="ECO:0000256" key="6">
    <source>
        <dbReference type="ARBA" id="ARBA00023180"/>
    </source>
</evidence>
<feature type="region of interest" description="Disordered" evidence="9">
    <location>
        <begin position="1"/>
        <end position="20"/>
    </location>
</feature>
<dbReference type="Gene3D" id="3.10.100.10">
    <property type="entry name" value="Mannose-Binding Protein A, subunit A"/>
    <property type="match status" value="1"/>
</dbReference>
<evidence type="ECO:0000256" key="7">
    <source>
        <dbReference type="ARBA" id="ARBA00046288"/>
    </source>
</evidence>
<dbReference type="Pfam" id="PF00066">
    <property type="entry name" value="Notch"/>
    <property type="match status" value="2"/>
</dbReference>
<dbReference type="PROSITE" id="PS50041">
    <property type="entry name" value="C_TYPE_LECTIN_2"/>
    <property type="match status" value="1"/>
</dbReference>
<keyword evidence="1 10" id="KW-0812">Transmembrane</keyword>
<dbReference type="InterPro" id="IPR001304">
    <property type="entry name" value="C-type_lectin-like"/>
</dbReference>
<dbReference type="SMART" id="SM00034">
    <property type="entry name" value="CLECT"/>
    <property type="match status" value="1"/>
</dbReference>
<dbReference type="InterPro" id="IPR035993">
    <property type="entry name" value="Notch-like_dom_sf"/>
</dbReference>
<dbReference type="Pfam" id="PF00059">
    <property type="entry name" value="Lectin_C"/>
    <property type="match status" value="1"/>
</dbReference>
<evidence type="ECO:0000256" key="1">
    <source>
        <dbReference type="ARBA" id="ARBA00022692"/>
    </source>
</evidence>
<dbReference type="PANTHER" id="PTHR22801">
    <property type="entry name" value="LITHOSTATHINE"/>
    <property type="match status" value="1"/>
</dbReference>
<evidence type="ECO:0000259" key="11">
    <source>
        <dbReference type="PROSITE" id="PS50041"/>
    </source>
</evidence>
<feature type="transmembrane region" description="Helical" evidence="10">
    <location>
        <begin position="290"/>
        <end position="310"/>
    </location>
</feature>
<dbReference type="InterPro" id="IPR016187">
    <property type="entry name" value="CTDL_fold"/>
</dbReference>
<keyword evidence="8" id="KW-0175">Coiled coil</keyword>
<accession>A0AAD3H799</accession>
<dbReference type="SMART" id="SM00004">
    <property type="entry name" value="NL"/>
    <property type="match status" value="5"/>
</dbReference>
<dbReference type="Gene3D" id="3.30.300.320">
    <property type="match status" value="1"/>
</dbReference>
<sequence length="940" mass="105490">MSERTYDHSTHEEDEIENGNETISLLQKFNELEADTSAKIRSLEEDRDRLEAVRANEKVKNEAEMSKLQSQIAFLLSKVQDASISIDGTGSIEGADGAEEEWLDDRFSRSGISIETKNAYVPNSSMVIDLNDGNVYEKTENGDGTPLSSSCLNVLEQHKSIAQEQEEWLGGPIINGDIDSMRNPESNNNATMNNLGKSVVNFGRSTIFNFDDEGPRKKRKNVRDDSLFKRNKYVKSLGYLDHDTYTLMMLAETFMSRDWFLGFFTFAFQTLIAVQTVSNQLGDTALGIPVHAEVSVRVVQLLAIIVAVYIQEDVLNVIRIPVILRLNGPNPWEETFRISQNDKTCMVWMMRVLFPNFLKFSQGMVVLLASWIVIVQSNDVVDLLKDFTALFIISYIAWLYVVIGQFNGTYVRQKYPLCFLDDNFMPKSIDVSKIYDGVCDGDYNTPQCGYDGGDCNEFNTRFPLCEVPDPSKVSDEQCYGKPYNTLQCGFDGGDCLTFNRKYPKCINVADPWRVGNGICDHEEYDTSFCGWDGGDCLGYDFADRRPNCNVTNPSLLSDGKCDGGDYNTLACGWDQGDCDEYNSLSLSEFCRATEPYRLGDGVCDVTTTNEYDNIYCMFDGGDCENVTFAQRFPQCMEACALLLGNGKCDPLCNTLDCGFDQSECSIQGLPDCHVDNPLRLGDGVCDLGEYNTANCNWDQGDCIVQDFPDCHVDYPEKIGNGVCDNGRYNSIECGYDNQDCIVDQYPECHVDFALENLGNGLCQLEYNNIECGYDSGDCNAFNEYPCYACANKEFMSYHEHESKAQEYGGHLISIHSAEFNDYITETLGRELYNQHPNEAFWISGTDSKEEGVFVHEDLTPFDFENWYVGEPDNKGSNENCLLSIGNPTWKNATLVENLGSWADGICSDKFPAVYRINSTEAPLILDCVADWECTNSNSST</sequence>
<dbReference type="PANTHER" id="PTHR22801:SF63">
    <property type="entry name" value="C-TYPE LECTIN DOMAIN-CONTAINING PROTEIN"/>
    <property type="match status" value="1"/>
</dbReference>
<protein>
    <recommendedName>
        <fullName evidence="11">C-type lectin domain-containing protein</fullName>
    </recommendedName>
</protein>
<keyword evidence="13" id="KW-1185">Reference proteome</keyword>
<dbReference type="InterPro" id="IPR000800">
    <property type="entry name" value="Notch_dom"/>
</dbReference>
<dbReference type="InterPro" id="IPR016186">
    <property type="entry name" value="C-type_lectin-like/link_sf"/>
</dbReference>
<name>A0AAD3H799_9STRA</name>
<keyword evidence="5" id="KW-1015">Disulfide bond</keyword>
<dbReference type="GO" id="GO:0012505">
    <property type="term" value="C:endomembrane system"/>
    <property type="evidence" value="ECO:0007669"/>
    <property type="project" value="UniProtKB-SubCell"/>
</dbReference>
<dbReference type="SUPFAM" id="SSF56436">
    <property type="entry name" value="C-type lectin-like"/>
    <property type="match status" value="1"/>
</dbReference>
<feature type="transmembrane region" description="Helical" evidence="10">
    <location>
        <begin position="356"/>
        <end position="375"/>
    </location>
</feature>
<evidence type="ECO:0000313" key="13">
    <source>
        <dbReference type="Proteomes" id="UP001054902"/>
    </source>
</evidence>
<keyword evidence="3 10" id="KW-1133">Transmembrane helix</keyword>
<dbReference type="SUPFAM" id="SSF90193">
    <property type="entry name" value="Notch domain"/>
    <property type="match status" value="1"/>
</dbReference>
<reference evidence="12 13" key="1">
    <citation type="journal article" date="2021" name="Sci. Rep.">
        <title>The genome of the diatom Chaetoceros tenuissimus carries an ancient integrated fragment of an extant virus.</title>
        <authorList>
            <person name="Hongo Y."/>
            <person name="Kimura K."/>
            <person name="Takaki Y."/>
            <person name="Yoshida Y."/>
            <person name="Baba S."/>
            <person name="Kobayashi G."/>
            <person name="Nagasaki K."/>
            <person name="Hano T."/>
            <person name="Tomaru Y."/>
        </authorList>
    </citation>
    <scope>NUCLEOTIDE SEQUENCE [LARGE SCALE GENOMIC DNA]</scope>
    <source>
        <strain evidence="12 13">NIES-3715</strain>
    </source>
</reference>
<evidence type="ECO:0000256" key="5">
    <source>
        <dbReference type="ARBA" id="ARBA00023157"/>
    </source>
</evidence>
<feature type="compositionally biased region" description="Basic and acidic residues" evidence="9">
    <location>
        <begin position="1"/>
        <end position="11"/>
    </location>
</feature>
<dbReference type="Gene3D" id="4.10.470.20">
    <property type="match status" value="3"/>
</dbReference>
<feature type="domain" description="C-type lectin" evidence="11">
    <location>
        <begin position="786"/>
        <end position="915"/>
    </location>
</feature>
<feature type="coiled-coil region" evidence="8">
    <location>
        <begin position="26"/>
        <end position="60"/>
    </location>
</feature>
<evidence type="ECO:0000256" key="2">
    <source>
        <dbReference type="ARBA" id="ARBA00022737"/>
    </source>
</evidence>
<organism evidence="12 13">
    <name type="scientific">Chaetoceros tenuissimus</name>
    <dbReference type="NCBI Taxonomy" id="426638"/>
    <lineage>
        <taxon>Eukaryota</taxon>
        <taxon>Sar</taxon>
        <taxon>Stramenopiles</taxon>
        <taxon>Ochrophyta</taxon>
        <taxon>Bacillariophyta</taxon>
        <taxon>Coscinodiscophyceae</taxon>
        <taxon>Chaetocerotophycidae</taxon>
        <taxon>Chaetocerotales</taxon>
        <taxon>Chaetocerotaceae</taxon>
        <taxon>Chaetoceros</taxon>
    </lineage>
</organism>
<dbReference type="InterPro" id="IPR050801">
    <property type="entry name" value="Ca-Dep_Lectins_ImmuneDev"/>
</dbReference>
<comment type="caution">
    <text evidence="12">The sequence shown here is derived from an EMBL/GenBank/DDBJ whole genome shotgun (WGS) entry which is preliminary data.</text>
</comment>
<evidence type="ECO:0000256" key="9">
    <source>
        <dbReference type="SAM" id="MobiDB-lite"/>
    </source>
</evidence>
<evidence type="ECO:0000256" key="4">
    <source>
        <dbReference type="ARBA" id="ARBA00023136"/>
    </source>
</evidence>
<dbReference type="PRINTS" id="PR01452">
    <property type="entry name" value="LNOTCHREPEAT"/>
</dbReference>
<gene>
    <name evidence="12" type="ORF">CTEN210_09698</name>
</gene>
<evidence type="ECO:0000256" key="10">
    <source>
        <dbReference type="SAM" id="Phobius"/>
    </source>
</evidence>
<evidence type="ECO:0000256" key="3">
    <source>
        <dbReference type="ARBA" id="ARBA00022989"/>
    </source>
</evidence>
<dbReference type="AlphaFoldDB" id="A0AAD3H799"/>
<feature type="transmembrane region" description="Helical" evidence="10">
    <location>
        <begin position="259"/>
        <end position="278"/>
    </location>
</feature>
<keyword evidence="4 10" id="KW-0472">Membrane</keyword>
<dbReference type="EMBL" id="BLLK01000046">
    <property type="protein sequence ID" value="GFH53222.1"/>
    <property type="molecule type" value="Genomic_DNA"/>
</dbReference>
<feature type="transmembrane region" description="Helical" evidence="10">
    <location>
        <begin position="387"/>
        <end position="406"/>
    </location>
</feature>